<gene>
    <name evidence="2" type="ORF">BCV70DRAFT_149351</name>
</gene>
<feature type="non-terminal residue" evidence="2">
    <location>
        <position position="1"/>
    </location>
</feature>
<dbReference type="Pfam" id="PF11969">
    <property type="entry name" value="DcpS_C"/>
    <property type="match status" value="1"/>
</dbReference>
<dbReference type="GO" id="GO:0033699">
    <property type="term" value="F:DNA 5'-adenosine monophosphate hydrolase activity"/>
    <property type="evidence" value="ECO:0007669"/>
    <property type="project" value="TreeGrafter"/>
</dbReference>
<dbReference type="GO" id="GO:0003725">
    <property type="term" value="F:double-stranded RNA binding"/>
    <property type="evidence" value="ECO:0007669"/>
    <property type="project" value="TreeGrafter"/>
</dbReference>
<dbReference type="GO" id="GO:0030983">
    <property type="term" value="F:mismatched DNA binding"/>
    <property type="evidence" value="ECO:0007669"/>
    <property type="project" value="TreeGrafter"/>
</dbReference>
<dbReference type="InParanoid" id="A0A317XWK5"/>
<feature type="non-terminal residue" evidence="2">
    <location>
        <position position="247"/>
    </location>
</feature>
<accession>A0A317XWK5</accession>
<organism evidence="2 3">
    <name type="scientific">Testicularia cyperi</name>
    <dbReference type="NCBI Taxonomy" id="1882483"/>
    <lineage>
        <taxon>Eukaryota</taxon>
        <taxon>Fungi</taxon>
        <taxon>Dikarya</taxon>
        <taxon>Basidiomycota</taxon>
        <taxon>Ustilaginomycotina</taxon>
        <taxon>Ustilaginomycetes</taxon>
        <taxon>Ustilaginales</taxon>
        <taxon>Anthracoideaceae</taxon>
        <taxon>Testicularia</taxon>
    </lineage>
</organism>
<dbReference type="Proteomes" id="UP000246740">
    <property type="component" value="Unassembled WGS sequence"/>
</dbReference>
<keyword evidence="3" id="KW-1185">Reference proteome</keyword>
<dbReference type="InterPro" id="IPR032566">
    <property type="entry name" value="Znf-C2HE"/>
</dbReference>
<dbReference type="PANTHER" id="PTHR12486">
    <property type="entry name" value="APRATAXIN-RELATED"/>
    <property type="match status" value="1"/>
</dbReference>
<dbReference type="GO" id="GO:0000012">
    <property type="term" value="P:single strand break repair"/>
    <property type="evidence" value="ECO:0007669"/>
    <property type="project" value="TreeGrafter"/>
</dbReference>
<sequence>WNKALVRIASTRDPSTISLPDRVLLYDDRTIAIYDAYAKAQYHFLVLPRIPFSISDGEKHALNASDAEAKPALQAIDGKLGFGATTSNRVPQSHMQSISTLLSGPYARIVVDAMSKACSKVVEWIQNDMQQRHGHIWEISTAFHAVPSMEHLHLHVISTDFVSTRLKHKKHFNSFHPTAGFAIPLSEVERLVSGEFPPVKKLPRTPKQYEEILKRPLQSHHTGESFRNMPELKLHLESHWRETLLAL</sequence>
<dbReference type="GO" id="GO:0005634">
    <property type="term" value="C:nucleus"/>
    <property type="evidence" value="ECO:0007669"/>
    <property type="project" value="TreeGrafter"/>
</dbReference>
<evidence type="ECO:0000259" key="1">
    <source>
        <dbReference type="Pfam" id="PF16278"/>
    </source>
</evidence>
<dbReference type="Gene3D" id="3.30.428.10">
    <property type="entry name" value="HIT-like"/>
    <property type="match status" value="1"/>
</dbReference>
<dbReference type="AlphaFoldDB" id="A0A317XWK5"/>
<evidence type="ECO:0000313" key="2">
    <source>
        <dbReference type="EMBL" id="PWZ02213.1"/>
    </source>
</evidence>
<feature type="domain" description="Aprataxin C2HE/C2H2/C2HC zinc finger" evidence="1">
    <location>
        <begin position="179"/>
        <end position="242"/>
    </location>
</feature>
<protein>
    <recommendedName>
        <fullName evidence="1">Aprataxin C2HE/C2H2/C2HC zinc finger domain-containing protein</fullName>
    </recommendedName>
</protein>
<dbReference type="Pfam" id="PF16278">
    <property type="entry name" value="zf-C2HE"/>
    <property type="match status" value="1"/>
</dbReference>
<dbReference type="PANTHER" id="PTHR12486:SF4">
    <property type="entry name" value="APRATAXIN"/>
    <property type="match status" value="1"/>
</dbReference>
<dbReference type="STRING" id="1882483.A0A317XWK5"/>
<name>A0A317XWK5_9BASI</name>
<proteinExistence type="predicted"/>
<reference evidence="2 3" key="1">
    <citation type="journal article" date="2018" name="Mol. Biol. Evol.">
        <title>Broad Genomic Sampling Reveals a Smut Pathogenic Ancestry of the Fungal Clade Ustilaginomycotina.</title>
        <authorList>
            <person name="Kijpornyongpan T."/>
            <person name="Mondo S.J."/>
            <person name="Barry K."/>
            <person name="Sandor L."/>
            <person name="Lee J."/>
            <person name="Lipzen A."/>
            <person name="Pangilinan J."/>
            <person name="LaButti K."/>
            <person name="Hainaut M."/>
            <person name="Henrissat B."/>
            <person name="Grigoriev I.V."/>
            <person name="Spatafora J.W."/>
            <person name="Aime M.C."/>
        </authorList>
    </citation>
    <scope>NUCLEOTIDE SEQUENCE [LARGE SCALE GENOMIC DNA]</scope>
    <source>
        <strain evidence="2 3">MCA 3645</strain>
    </source>
</reference>
<dbReference type="SUPFAM" id="SSF54197">
    <property type="entry name" value="HIT-like"/>
    <property type="match status" value="2"/>
</dbReference>
<dbReference type="EMBL" id="KZ819189">
    <property type="protein sequence ID" value="PWZ02213.1"/>
    <property type="molecule type" value="Genomic_DNA"/>
</dbReference>
<dbReference type="FunCoup" id="A0A317XWK5">
    <property type="interactions" value="358"/>
</dbReference>
<dbReference type="InterPro" id="IPR036265">
    <property type="entry name" value="HIT-like_sf"/>
</dbReference>
<evidence type="ECO:0000313" key="3">
    <source>
        <dbReference type="Proteomes" id="UP000246740"/>
    </source>
</evidence>
<dbReference type="GO" id="GO:0003697">
    <property type="term" value="F:single-stranded DNA binding"/>
    <property type="evidence" value="ECO:0007669"/>
    <property type="project" value="TreeGrafter"/>
</dbReference>
<dbReference type="GO" id="GO:1990165">
    <property type="term" value="F:single-strand break-containing DNA binding"/>
    <property type="evidence" value="ECO:0007669"/>
    <property type="project" value="TreeGrafter"/>
</dbReference>
<dbReference type="OrthoDB" id="3512845at2759"/>